<gene>
    <name evidence="1" type="ORF">S01H4_61052</name>
</gene>
<organism evidence="1">
    <name type="scientific">marine sediment metagenome</name>
    <dbReference type="NCBI Taxonomy" id="412755"/>
    <lineage>
        <taxon>unclassified sequences</taxon>
        <taxon>metagenomes</taxon>
        <taxon>ecological metagenomes</taxon>
    </lineage>
</organism>
<proteinExistence type="predicted"/>
<name>X1DHF5_9ZZZZ</name>
<comment type="caution">
    <text evidence="1">The sequence shown here is derived from an EMBL/GenBank/DDBJ whole genome shotgun (WGS) entry which is preliminary data.</text>
</comment>
<reference evidence="1" key="1">
    <citation type="journal article" date="2014" name="Front. Microbiol.">
        <title>High frequency of phylogenetically diverse reductive dehalogenase-homologous genes in deep subseafloor sedimentary metagenomes.</title>
        <authorList>
            <person name="Kawai M."/>
            <person name="Futagami T."/>
            <person name="Toyoda A."/>
            <person name="Takaki Y."/>
            <person name="Nishi S."/>
            <person name="Hori S."/>
            <person name="Arai W."/>
            <person name="Tsubouchi T."/>
            <person name="Morono Y."/>
            <person name="Uchiyama I."/>
            <person name="Ito T."/>
            <person name="Fujiyama A."/>
            <person name="Inagaki F."/>
            <person name="Takami H."/>
        </authorList>
    </citation>
    <scope>NUCLEOTIDE SEQUENCE</scope>
    <source>
        <strain evidence="1">Expedition CK06-06</strain>
    </source>
</reference>
<accession>X1DHF5</accession>
<dbReference type="EMBL" id="BART01036120">
    <property type="protein sequence ID" value="GAH07730.1"/>
    <property type="molecule type" value="Genomic_DNA"/>
</dbReference>
<dbReference type="AlphaFoldDB" id="X1DHF5"/>
<protein>
    <submittedName>
        <fullName evidence="1">Uncharacterized protein</fullName>
    </submittedName>
</protein>
<feature type="non-terminal residue" evidence="1">
    <location>
        <position position="1"/>
    </location>
</feature>
<evidence type="ECO:0000313" key="1">
    <source>
        <dbReference type="EMBL" id="GAH07730.1"/>
    </source>
</evidence>
<sequence>LQSVITFRTDRDSPRIRGVDNPDTTTYNVSKLFMTVE</sequence>